<evidence type="ECO:0000313" key="2">
    <source>
        <dbReference type="Proteomes" id="UP000033070"/>
    </source>
</evidence>
<gene>
    <name evidence="1" type="ORF">OYT1_ch2449</name>
</gene>
<evidence type="ECO:0000313" key="1">
    <source>
        <dbReference type="EMBL" id="BBE51962.1"/>
    </source>
</evidence>
<name>A0A2Z6GF19_9PROT</name>
<sequence>MTRTLEISLSPDRVRIVTPAGWRRAEVVLAELDCLLVEGKPLWQAATESLKQWLVEHPLPPGMRATINLSSHFIRYAMLPWSLNLAGRKEDQALGQILFEGIYGEIAKSWRISIASGGYGTPRVMAATEEGLLLSLEALLPRHKIKVIRPELAAIRVLQHAWPITSTQLAVIEPGLVLSIGIHNGQIDTIRRSLTGNDPTFDLHSLLQREALLNVYDPASVQLSYCLSDPTRPTPMRIQDGITRLELPSPSGWHAFRSGKLAALNFKHSAIQSRHIGWALLLLSAAMAAMLANQQTAMLEEAETIHAQLAARTPKKPPPITSPDAIAKQRKLEAINARLTFPWAGLLKGLESSVGENVVLLAVEPDPAGHQVKIEAEARDWDAMIEYVGKIDGEGIFAEAHLISHRVEKNEPQMPIRFVVGCSLK</sequence>
<dbReference type="STRING" id="1188319.OYT1_01418"/>
<keyword evidence="2" id="KW-1185">Reference proteome</keyword>
<dbReference type="KEGG" id="fam:OYT1_ch2449"/>
<organism evidence="1 2">
    <name type="scientific">Ferriphaselus amnicola</name>
    <dbReference type="NCBI Taxonomy" id="1188319"/>
    <lineage>
        <taxon>Bacteria</taxon>
        <taxon>Pseudomonadati</taxon>
        <taxon>Pseudomonadota</taxon>
        <taxon>Betaproteobacteria</taxon>
        <taxon>Nitrosomonadales</taxon>
        <taxon>Gallionellaceae</taxon>
        <taxon>Ferriphaselus</taxon>
    </lineage>
</organism>
<proteinExistence type="predicted"/>
<dbReference type="EMBL" id="AP018738">
    <property type="protein sequence ID" value="BBE51962.1"/>
    <property type="molecule type" value="Genomic_DNA"/>
</dbReference>
<dbReference type="Proteomes" id="UP000033070">
    <property type="component" value="Chromosome"/>
</dbReference>
<reference evidence="1 2" key="1">
    <citation type="submission" date="2018-06" db="EMBL/GenBank/DDBJ databases">
        <title>OYT1 Genome Sequencing.</title>
        <authorList>
            <person name="Kato S."/>
            <person name="Itoh T."/>
            <person name="Ohkuma M."/>
        </authorList>
    </citation>
    <scope>NUCLEOTIDE SEQUENCE [LARGE SCALE GENOMIC DNA]</scope>
    <source>
        <strain evidence="1 2">OYT1</strain>
    </source>
</reference>
<dbReference type="AlphaFoldDB" id="A0A2Z6GF19"/>
<protein>
    <submittedName>
        <fullName evidence="1">Uncharacterized protein</fullName>
    </submittedName>
</protein>
<accession>A0A2Z6GF19</accession>